<organism evidence="1 2">
    <name type="scientific">Leptospira yasudae</name>
    <dbReference type="NCBI Taxonomy" id="2202201"/>
    <lineage>
        <taxon>Bacteria</taxon>
        <taxon>Pseudomonadati</taxon>
        <taxon>Spirochaetota</taxon>
        <taxon>Spirochaetia</taxon>
        <taxon>Leptospirales</taxon>
        <taxon>Leptospiraceae</taxon>
        <taxon>Leptospira</taxon>
    </lineage>
</organism>
<accession>A0A6N4QYH7</accession>
<reference evidence="1 2" key="1">
    <citation type="journal article" date="2019" name="PLoS Negl. Trop. Dis.">
        <title>Revisiting the worldwide diversity of Leptospira species in the environment.</title>
        <authorList>
            <person name="Vincent A.T."/>
            <person name="Schiettekatte O."/>
            <person name="Bourhy P."/>
            <person name="Veyrier F.J."/>
            <person name="Picardeau M."/>
        </authorList>
    </citation>
    <scope>NUCLEOTIDE SEQUENCE [LARGE SCALE GENOMIC DNA]</scope>
    <source>
        <strain evidence="1 2">201702445</strain>
    </source>
</reference>
<name>A0A6N4QYH7_9LEPT</name>
<comment type="caution">
    <text evidence="1">The sequence shown here is derived from an EMBL/GenBank/DDBJ whole genome shotgun (WGS) entry which is preliminary data.</text>
</comment>
<proteinExistence type="predicted"/>
<dbReference type="EMBL" id="RQGM01000015">
    <property type="protein sequence ID" value="TGL87986.1"/>
    <property type="molecule type" value="Genomic_DNA"/>
</dbReference>
<sequence length="61" mass="7438">MKKMVESEDWSIVKAEFVFERKILIKFENDRFHPFLNRKGGLNFPRILFSECHPDLLWLKI</sequence>
<protein>
    <submittedName>
        <fullName evidence="1">Uncharacterized protein</fullName>
    </submittedName>
</protein>
<evidence type="ECO:0000313" key="1">
    <source>
        <dbReference type="EMBL" id="TGL87986.1"/>
    </source>
</evidence>
<evidence type="ECO:0000313" key="2">
    <source>
        <dbReference type="Proteomes" id="UP000297613"/>
    </source>
</evidence>
<dbReference type="AlphaFoldDB" id="A0A6N4QYH7"/>
<dbReference type="Proteomes" id="UP000297613">
    <property type="component" value="Unassembled WGS sequence"/>
</dbReference>
<dbReference type="RefSeq" id="WP_135569592.1">
    <property type="nucleotide sequence ID" value="NZ_RQGK01000041.1"/>
</dbReference>
<gene>
    <name evidence="1" type="ORF">EHQ83_04330</name>
</gene>